<evidence type="ECO:0000256" key="4">
    <source>
        <dbReference type="ARBA" id="ARBA00022691"/>
    </source>
</evidence>
<dbReference type="GO" id="GO:0005634">
    <property type="term" value="C:nucleus"/>
    <property type="evidence" value="ECO:0007669"/>
    <property type="project" value="TreeGrafter"/>
</dbReference>
<dbReference type="EC" id="2.1.1.348" evidence="1"/>
<comment type="catalytic activity">
    <reaction evidence="5">
        <text>an adenosine in mRNA + S-adenosyl-L-methionine = an N(6)-methyladenosine in mRNA + S-adenosyl-L-homocysteine + H(+)</text>
        <dbReference type="Rhea" id="RHEA:55584"/>
        <dbReference type="Rhea" id="RHEA-COMP:12414"/>
        <dbReference type="Rhea" id="RHEA-COMP:12417"/>
        <dbReference type="ChEBI" id="CHEBI:15378"/>
        <dbReference type="ChEBI" id="CHEBI:57856"/>
        <dbReference type="ChEBI" id="CHEBI:59789"/>
        <dbReference type="ChEBI" id="CHEBI:74411"/>
        <dbReference type="ChEBI" id="CHEBI:74449"/>
        <dbReference type="EC" id="2.1.1.348"/>
    </reaction>
</comment>
<gene>
    <name evidence="8" type="ORF">BSTOLATCC_MIC24096</name>
</gene>
<evidence type="ECO:0000313" key="8">
    <source>
        <dbReference type="EMBL" id="CAG9319545.1"/>
    </source>
</evidence>
<keyword evidence="2" id="KW-0489">Methyltransferase</keyword>
<dbReference type="InterPro" id="IPR029063">
    <property type="entry name" value="SAM-dependent_MTases_sf"/>
</dbReference>
<keyword evidence="4" id="KW-0949">S-adenosyl-L-methionine</keyword>
<feature type="region of interest" description="Disordered" evidence="7">
    <location>
        <begin position="1"/>
        <end position="21"/>
    </location>
</feature>
<keyword evidence="3" id="KW-0808">Transferase</keyword>
<dbReference type="GO" id="GO:0036396">
    <property type="term" value="C:RNA N6-methyladenosine methyltransferase complex"/>
    <property type="evidence" value="ECO:0007669"/>
    <property type="project" value="TreeGrafter"/>
</dbReference>
<dbReference type="GO" id="GO:0032259">
    <property type="term" value="P:methylation"/>
    <property type="evidence" value="ECO:0007669"/>
    <property type="project" value="UniProtKB-KW"/>
</dbReference>
<comment type="caution">
    <text evidence="8">The sequence shown here is derived from an EMBL/GenBank/DDBJ whole genome shotgun (WGS) entry which is preliminary data.</text>
</comment>
<organism evidence="8 9">
    <name type="scientific">Blepharisma stoltei</name>
    <dbReference type="NCBI Taxonomy" id="1481888"/>
    <lineage>
        <taxon>Eukaryota</taxon>
        <taxon>Sar</taxon>
        <taxon>Alveolata</taxon>
        <taxon>Ciliophora</taxon>
        <taxon>Postciliodesmatophora</taxon>
        <taxon>Heterotrichea</taxon>
        <taxon>Heterotrichida</taxon>
        <taxon>Blepharismidae</taxon>
        <taxon>Blepharisma</taxon>
    </lineage>
</organism>
<dbReference type="InterPro" id="IPR007757">
    <property type="entry name" value="MT-A70-like"/>
</dbReference>
<dbReference type="EMBL" id="CAJZBQ010000023">
    <property type="protein sequence ID" value="CAG9319545.1"/>
    <property type="molecule type" value="Genomic_DNA"/>
</dbReference>
<dbReference type="SUPFAM" id="SSF53335">
    <property type="entry name" value="S-adenosyl-L-methionine-dependent methyltransferases"/>
    <property type="match status" value="1"/>
</dbReference>
<name>A0AAU9J2R2_9CILI</name>
<dbReference type="PROSITE" id="PS51143">
    <property type="entry name" value="MT_A70"/>
    <property type="match status" value="1"/>
</dbReference>
<evidence type="ECO:0000256" key="3">
    <source>
        <dbReference type="ARBA" id="ARBA00022679"/>
    </source>
</evidence>
<dbReference type="AlphaFoldDB" id="A0AAU9J2R2"/>
<feature type="compositionally biased region" description="Basic residues" evidence="7">
    <location>
        <begin position="1"/>
        <end position="11"/>
    </location>
</feature>
<evidence type="ECO:0000313" key="9">
    <source>
        <dbReference type="Proteomes" id="UP001162131"/>
    </source>
</evidence>
<dbReference type="Proteomes" id="UP001162131">
    <property type="component" value="Unassembled WGS sequence"/>
</dbReference>
<protein>
    <recommendedName>
        <fullName evidence="1">mRNA m(6)A methyltransferase</fullName>
        <ecNumber evidence="1">2.1.1.348</ecNumber>
    </recommendedName>
</protein>
<dbReference type="Gene3D" id="3.40.50.150">
    <property type="entry name" value="Vaccinia Virus protein VP39"/>
    <property type="match status" value="1"/>
</dbReference>
<keyword evidence="9" id="KW-1185">Reference proteome</keyword>
<evidence type="ECO:0000256" key="7">
    <source>
        <dbReference type="SAM" id="MobiDB-lite"/>
    </source>
</evidence>
<dbReference type="Pfam" id="PF05063">
    <property type="entry name" value="MT-A70"/>
    <property type="match status" value="1"/>
</dbReference>
<accession>A0AAU9J2R2</accession>
<sequence>MVKKRTVKSKQSKTYIPSSQESETYADSYNNGIIQEDLEQIDKYIYQEEMNFFKQEFDKREIEKTSVPEDSIPICADVRNYDFLQLAKIHQEVKGKLFDVIMMDPPWQLSGANPTRGVTISYESLPDPSIRQLPIPKLQNQGLIFIWTINAKYRMSLQLLDCWGYKYVDEVVWVKKTCNNKIAKSHGYWLQHAKETCLVGVKGDLDMSDKEIPDIIFSLRRGQSQKPEEVYQMIEELVPNGSYLEIFGRRNNLRAGWITIGNEI</sequence>
<evidence type="ECO:0000256" key="6">
    <source>
        <dbReference type="PROSITE-ProRule" id="PRU00489"/>
    </source>
</evidence>
<proteinExistence type="inferred from homology"/>
<comment type="similarity">
    <text evidence="6">Belongs to the MT-A70-like family.</text>
</comment>
<reference evidence="8" key="1">
    <citation type="submission" date="2021-09" db="EMBL/GenBank/DDBJ databases">
        <authorList>
            <consortium name="AG Swart"/>
            <person name="Singh M."/>
            <person name="Singh A."/>
            <person name="Seah K."/>
            <person name="Emmerich C."/>
        </authorList>
    </citation>
    <scope>NUCLEOTIDE SEQUENCE</scope>
    <source>
        <strain evidence="8">ATCC30299</strain>
    </source>
</reference>
<evidence type="ECO:0000256" key="2">
    <source>
        <dbReference type="ARBA" id="ARBA00022603"/>
    </source>
</evidence>
<evidence type="ECO:0000256" key="5">
    <source>
        <dbReference type="ARBA" id="ARBA00048957"/>
    </source>
</evidence>
<dbReference type="PANTHER" id="PTHR12829">
    <property type="entry name" value="N6-ADENOSINE-METHYLTRANSFERASE"/>
    <property type="match status" value="1"/>
</dbReference>
<evidence type="ECO:0000256" key="1">
    <source>
        <dbReference type="ARBA" id="ARBA00012160"/>
    </source>
</evidence>
<dbReference type="PANTHER" id="PTHR12829:SF7">
    <property type="entry name" value="N6-ADENOSINE-METHYLTRANSFERASE CATALYTIC SUBUNIT"/>
    <property type="match status" value="1"/>
</dbReference>
<dbReference type="GO" id="GO:0001734">
    <property type="term" value="F:mRNA m(6)A methyltransferase activity"/>
    <property type="evidence" value="ECO:0007669"/>
    <property type="project" value="UniProtKB-EC"/>
</dbReference>
<feature type="compositionally biased region" description="Polar residues" evidence="7">
    <location>
        <begin position="12"/>
        <end position="21"/>
    </location>
</feature>